<dbReference type="InterPro" id="IPR037119">
    <property type="entry name" value="Haem_oxidase_HugZ-like_sf"/>
</dbReference>
<gene>
    <name evidence="3" type="ORF">J7302_22000</name>
</gene>
<name>A0ABS5XNX1_9GAMM</name>
<reference evidence="3 4" key="1">
    <citation type="submission" date="2021-04" db="EMBL/GenBank/DDBJ databases">
        <title>Pseudomonas boanensis sp. nov., a bacterium isolated from river water used for household purposes in Boane District, Mozambique.</title>
        <authorList>
            <person name="Nicklasson M."/>
            <person name="Martin-Rodriguez A.J."/>
            <person name="Thorell K."/>
            <person name="Neves L."/>
            <person name="Mussagy A."/>
            <person name="Rydberg H.A."/>
            <person name="Hernroth B."/>
            <person name="Svensson-Stadler L."/>
            <person name="Sjoling A."/>
        </authorList>
    </citation>
    <scope>NUCLEOTIDE SEQUENCE [LARGE SCALE GENOMIC DNA]</scope>
    <source>
        <strain evidence="3 4">DB1</strain>
    </source>
</reference>
<accession>A0ABS5XNX1</accession>
<dbReference type="EMBL" id="JAGTIS010000016">
    <property type="protein sequence ID" value="MBT8768785.1"/>
    <property type="molecule type" value="Genomic_DNA"/>
</dbReference>
<dbReference type="PANTHER" id="PTHR13343">
    <property type="entry name" value="CREG1 PROTEIN"/>
    <property type="match status" value="1"/>
</dbReference>
<dbReference type="InterPro" id="IPR019595">
    <property type="entry name" value="DUF2470"/>
</dbReference>
<keyword evidence="4" id="KW-1185">Reference proteome</keyword>
<protein>
    <submittedName>
        <fullName evidence="3">HugZ family protein</fullName>
    </submittedName>
</protein>
<dbReference type="SUPFAM" id="SSF50475">
    <property type="entry name" value="FMN-binding split barrel"/>
    <property type="match status" value="1"/>
</dbReference>
<dbReference type="Gene3D" id="2.30.110.10">
    <property type="entry name" value="Electron Transport, Fmn-binding Protein, Chain A"/>
    <property type="match status" value="1"/>
</dbReference>
<dbReference type="InterPro" id="IPR055343">
    <property type="entry name" value="CREG_beta-barrel"/>
</dbReference>
<feature type="domain" description="DUF2470" evidence="1">
    <location>
        <begin position="161"/>
        <end position="229"/>
    </location>
</feature>
<sequence>MSVKGAKHARELLLKEYRGVLSTHSKAMPGFPFGSVVPYCLDAAGRPLILISRIAQHTHNLQQDAKCSLLVGERGADDVQAAGRLTLLAEARQITEPAEVDLAAARYYRYFPQAIDYHRTHDFDFWVLEPIRARYIGGFGTIHWLDELVLANDFAGEVEVGMLEHMNSDHAVAIAHYVELAGLPPEPEAEMVGIDTEGFHLRIGQILHWLPFPTSCNNPGAVRQALVQLARATTWPTSGGAQP</sequence>
<comment type="caution">
    <text evidence="3">The sequence shown here is derived from an EMBL/GenBank/DDBJ whole genome shotgun (WGS) entry which is preliminary data.</text>
</comment>
<evidence type="ECO:0000259" key="2">
    <source>
        <dbReference type="Pfam" id="PF13883"/>
    </source>
</evidence>
<dbReference type="Pfam" id="PF10615">
    <property type="entry name" value="DUF2470"/>
    <property type="match status" value="1"/>
</dbReference>
<dbReference type="RefSeq" id="WP_215379700.1">
    <property type="nucleotide sequence ID" value="NZ_JAGTIS010000016.1"/>
</dbReference>
<organism evidence="3 4">
    <name type="scientific">Metapseudomonas boanensis</name>
    <dbReference type="NCBI Taxonomy" id="2822138"/>
    <lineage>
        <taxon>Bacteria</taxon>
        <taxon>Pseudomonadati</taxon>
        <taxon>Pseudomonadota</taxon>
        <taxon>Gammaproteobacteria</taxon>
        <taxon>Pseudomonadales</taxon>
        <taxon>Pseudomonadaceae</taxon>
        <taxon>Metapseudomonas</taxon>
    </lineage>
</organism>
<dbReference type="PANTHER" id="PTHR13343:SF17">
    <property type="entry name" value="CELLULAR REPRESSOR OF E1A-STIMULATED GENES, ISOFORM A"/>
    <property type="match status" value="1"/>
</dbReference>
<evidence type="ECO:0000259" key="1">
    <source>
        <dbReference type="Pfam" id="PF10615"/>
    </source>
</evidence>
<feature type="domain" description="CREG-like beta-barrel" evidence="2">
    <location>
        <begin position="4"/>
        <end position="146"/>
    </location>
</feature>
<evidence type="ECO:0000313" key="4">
    <source>
        <dbReference type="Proteomes" id="UP001519667"/>
    </source>
</evidence>
<dbReference type="InterPro" id="IPR012349">
    <property type="entry name" value="Split_barrel_FMN-bd"/>
</dbReference>
<dbReference type="Pfam" id="PF13883">
    <property type="entry name" value="CREG_beta-barrel"/>
    <property type="match status" value="1"/>
</dbReference>
<dbReference type="Gene3D" id="3.20.180.10">
    <property type="entry name" value="PNP-oxidase-like"/>
    <property type="match status" value="1"/>
</dbReference>
<proteinExistence type="predicted"/>
<evidence type="ECO:0000313" key="3">
    <source>
        <dbReference type="EMBL" id="MBT8768785.1"/>
    </source>
</evidence>
<dbReference type="Proteomes" id="UP001519667">
    <property type="component" value="Unassembled WGS sequence"/>
</dbReference>